<reference evidence="9" key="1">
    <citation type="submission" date="2020-06" db="EMBL/GenBank/DDBJ databases">
        <authorList>
            <person name="Li T."/>
            <person name="Hu X."/>
            <person name="Zhang T."/>
            <person name="Song X."/>
            <person name="Zhang H."/>
            <person name="Dai N."/>
            <person name="Sheng W."/>
            <person name="Hou X."/>
            <person name="Wei L."/>
        </authorList>
    </citation>
    <scope>NUCLEOTIDE SEQUENCE</scope>
    <source>
        <strain evidence="9">3651</strain>
        <tissue evidence="9">Leaf</tissue>
    </source>
</reference>
<gene>
    <name evidence="9" type="ORF">Salat_0180200</name>
</gene>
<evidence type="ECO:0000313" key="9">
    <source>
        <dbReference type="EMBL" id="KAK4438459.1"/>
    </source>
</evidence>
<feature type="transmembrane region" description="Helical" evidence="8">
    <location>
        <begin position="6"/>
        <end position="25"/>
    </location>
</feature>
<dbReference type="SUPFAM" id="SSF48264">
    <property type="entry name" value="Cytochrome P450"/>
    <property type="match status" value="1"/>
</dbReference>
<keyword evidence="10" id="KW-1185">Reference proteome</keyword>
<reference evidence="9" key="2">
    <citation type="journal article" date="2024" name="Plant">
        <title>Genomic evolution and insights into agronomic trait innovations of Sesamum species.</title>
        <authorList>
            <person name="Miao H."/>
            <person name="Wang L."/>
            <person name="Qu L."/>
            <person name="Liu H."/>
            <person name="Sun Y."/>
            <person name="Le M."/>
            <person name="Wang Q."/>
            <person name="Wei S."/>
            <person name="Zheng Y."/>
            <person name="Lin W."/>
            <person name="Duan Y."/>
            <person name="Cao H."/>
            <person name="Xiong S."/>
            <person name="Wang X."/>
            <person name="Wei L."/>
            <person name="Li C."/>
            <person name="Ma Q."/>
            <person name="Ju M."/>
            <person name="Zhao R."/>
            <person name="Li G."/>
            <person name="Mu C."/>
            <person name="Tian Q."/>
            <person name="Mei H."/>
            <person name="Zhang T."/>
            <person name="Gao T."/>
            <person name="Zhang H."/>
        </authorList>
    </citation>
    <scope>NUCLEOTIDE SEQUENCE</scope>
    <source>
        <strain evidence="9">3651</strain>
    </source>
</reference>
<evidence type="ECO:0000256" key="7">
    <source>
        <dbReference type="ARBA" id="ARBA00023004"/>
    </source>
</evidence>
<protein>
    <submittedName>
        <fullName evidence="9">Cytochrome</fullName>
    </submittedName>
</protein>
<dbReference type="Pfam" id="PF00067">
    <property type="entry name" value="p450"/>
    <property type="match status" value="1"/>
</dbReference>
<keyword evidence="8" id="KW-0472">Membrane</keyword>
<name>A0AAE1YY73_9LAMI</name>
<keyword evidence="4" id="KW-0349">Heme</keyword>
<sequence>MEVFDQLYAIILFTLLVLFYTLYSFTRSLRLNSPPSPPKLPVIGNLHQLGRLPHRSLWDLSKEHGPMMLLHLGTKPALIISSADAAREILKTHDLSFASRPELTSLKRVFYDMQDVINLPYGDKWRKLRSIFVHRLLSSTRVKSFHSVREEETALLVGKIKQCCLSASPVNLTDMFFSLTNDMISRAAFGKKYSETQYGQEILDLIQEIAGLCNFTIGEFVPWLGWINWLNGLNAALDRCTKRVDQILDAVIDEHLNRPGEPDEGKENFLEILLDMYRGKTPGVSIDRLTVKTAILFRIEGH</sequence>
<dbReference type="GO" id="GO:0004497">
    <property type="term" value="F:monooxygenase activity"/>
    <property type="evidence" value="ECO:0007669"/>
    <property type="project" value="InterPro"/>
</dbReference>
<evidence type="ECO:0000256" key="3">
    <source>
        <dbReference type="ARBA" id="ARBA00010617"/>
    </source>
</evidence>
<dbReference type="EMBL" id="JACGWO010000001">
    <property type="protein sequence ID" value="KAK4438459.1"/>
    <property type="molecule type" value="Genomic_DNA"/>
</dbReference>
<keyword evidence="8" id="KW-0812">Transmembrane</keyword>
<dbReference type="InterPro" id="IPR036396">
    <property type="entry name" value="Cyt_P450_sf"/>
</dbReference>
<evidence type="ECO:0000256" key="5">
    <source>
        <dbReference type="ARBA" id="ARBA00022723"/>
    </source>
</evidence>
<dbReference type="PANTHER" id="PTHR47955:SF15">
    <property type="entry name" value="CYTOCHROME P450 71A2-LIKE"/>
    <property type="match status" value="1"/>
</dbReference>
<evidence type="ECO:0000256" key="2">
    <source>
        <dbReference type="ARBA" id="ARBA00004167"/>
    </source>
</evidence>
<evidence type="ECO:0000256" key="8">
    <source>
        <dbReference type="SAM" id="Phobius"/>
    </source>
</evidence>
<accession>A0AAE1YY73</accession>
<dbReference type="GO" id="GO:0005506">
    <property type="term" value="F:iron ion binding"/>
    <property type="evidence" value="ECO:0007669"/>
    <property type="project" value="InterPro"/>
</dbReference>
<dbReference type="GO" id="GO:0016020">
    <property type="term" value="C:membrane"/>
    <property type="evidence" value="ECO:0007669"/>
    <property type="project" value="UniProtKB-SubCell"/>
</dbReference>
<dbReference type="InterPro" id="IPR002401">
    <property type="entry name" value="Cyt_P450_E_grp-I"/>
</dbReference>
<proteinExistence type="inferred from homology"/>
<evidence type="ECO:0000256" key="4">
    <source>
        <dbReference type="ARBA" id="ARBA00022617"/>
    </source>
</evidence>
<organism evidence="9 10">
    <name type="scientific">Sesamum alatum</name>
    <dbReference type="NCBI Taxonomy" id="300844"/>
    <lineage>
        <taxon>Eukaryota</taxon>
        <taxon>Viridiplantae</taxon>
        <taxon>Streptophyta</taxon>
        <taxon>Embryophyta</taxon>
        <taxon>Tracheophyta</taxon>
        <taxon>Spermatophyta</taxon>
        <taxon>Magnoliopsida</taxon>
        <taxon>eudicotyledons</taxon>
        <taxon>Gunneridae</taxon>
        <taxon>Pentapetalae</taxon>
        <taxon>asterids</taxon>
        <taxon>lamiids</taxon>
        <taxon>Lamiales</taxon>
        <taxon>Pedaliaceae</taxon>
        <taxon>Sesamum</taxon>
    </lineage>
</organism>
<dbReference type="Proteomes" id="UP001293254">
    <property type="component" value="Unassembled WGS sequence"/>
</dbReference>
<comment type="similarity">
    <text evidence="3">Belongs to the cytochrome P450 family.</text>
</comment>
<evidence type="ECO:0000313" key="10">
    <source>
        <dbReference type="Proteomes" id="UP001293254"/>
    </source>
</evidence>
<dbReference type="GO" id="GO:0016705">
    <property type="term" value="F:oxidoreductase activity, acting on paired donors, with incorporation or reduction of molecular oxygen"/>
    <property type="evidence" value="ECO:0007669"/>
    <property type="project" value="InterPro"/>
</dbReference>
<keyword evidence="6" id="KW-0560">Oxidoreductase</keyword>
<evidence type="ECO:0000256" key="6">
    <source>
        <dbReference type="ARBA" id="ARBA00023002"/>
    </source>
</evidence>
<dbReference type="PRINTS" id="PR00463">
    <property type="entry name" value="EP450I"/>
</dbReference>
<dbReference type="GO" id="GO:0020037">
    <property type="term" value="F:heme binding"/>
    <property type="evidence" value="ECO:0007669"/>
    <property type="project" value="InterPro"/>
</dbReference>
<comment type="caution">
    <text evidence="9">The sequence shown here is derived from an EMBL/GenBank/DDBJ whole genome shotgun (WGS) entry which is preliminary data.</text>
</comment>
<dbReference type="PANTHER" id="PTHR47955">
    <property type="entry name" value="CYTOCHROME P450 FAMILY 71 PROTEIN"/>
    <property type="match status" value="1"/>
</dbReference>
<dbReference type="Gene3D" id="1.10.630.10">
    <property type="entry name" value="Cytochrome P450"/>
    <property type="match status" value="1"/>
</dbReference>
<dbReference type="InterPro" id="IPR001128">
    <property type="entry name" value="Cyt_P450"/>
</dbReference>
<evidence type="ECO:0000256" key="1">
    <source>
        <dbReference type="ARBA" id="ARBA00001971"/>
    </source>
</evidence>
<dbReference type="AlphaFoldDB" id="A0AAE1YY73"/>
<keyword evidence="8" id="KW-1133">Transmembrane helix</keyword>
<keyword evidence="7" id="KW-0408">Iron</keyword>
<comment type="cofactor">
    <cofactor evidence="1">
        <name>heme</name>
        <dbReference type="ChEBI" id="CHEBI:30413"/>
    </cofactor>
</comment>
<keyword evidence="5" id="KW-0479">Metal-binding</keyword>
<comment type="subcellular location">
    <subcellularLocation>
        <location evidence="2">Membrane</location>
        <topology evidence="2">Single-pass membrane protein</topology>
    </subcellularLocation>
</comment>